<dbReference type="RefSeq" id="XP_025413431.1">
    <property type="nucleotide sequence ID" value="XM_025557646.1"/>
</dbReference>
<dbReference type="Proteomes" id="UP000694846">
    <property type="component" value="Unplaced"/>
</dbReference>
<proteinExistence type="predicted"/>
<name>A0A8B8FSJ3_9HEMI</name>
<accession>A0A8B8FSJ3</accession>
<feature type="signal peptide" evidence="1">
    <location>
        <begin position="1"/>
        <end position="18"/>
    </location>
</feature>
<gene>
    <name evidence="3 4 5" type="primary">LOC112685701</name>
</gene>
<dbReference type="RefSeq" id="XP_025413432.1">
    <property type="nucleotide sequence ID" value="XM_025557647.1"/>
</dbReference>
<keyword evidence="2" id="KW-1185">Reference proteome</keyword>
<evidence type="ECO:0000313" key="5">
    <source>
        <dbReference type="RefSeq" id="XP_025413433.1"/>
    </source>
</evidence>
<dbReference type="RefSeq" id="XP_025413433.1">
    <property type="nucleotide sequence ID" value="XM_025557648.1"/>
</dbReference>
<dbReference type="AlphaFoldDB" id="A0A8B8FSJ3"/>
<feature type="chain" id="PRO_5044666571" evidence="1">
    <location>
        <begin position="19"/>
        <end position="421"/>
    </location>
</feature>
<sequence length="421" mass="48064">MRIIVIACVLFVCGIVDANLNEQLGSNVLPSSNQQVDDLSKPAVPKPFGTNQNLNYKQKMIDLALQGKFMVGLPMFKEIFSSTKDQNMDTKYPKTNLLSENISTEFNDVGDKLLEYVASKYIKKYSKVPTTEFTESQTERVTLNPETLLLEDFISHSKYPSTFVTLIFNKYKNLLTTKSTETQTEKVSMIPETFSLEDVDIDLKHPNTIFFENLSTEFNNNVDNSVDYVVSQYIKKYLNARTTESIESEALKVDNNEPYKLPVDSQLDNMNYVLEPSKSTETTVNNDLAFIEIVDNDTFDPETLLLEDENIDSEYPNTVISENISTKFNNNVDKLVEYIAFQYIKKYLNARTKESIEPEAIKVNNNEPNSEFAPYKLPVDPRKSTKVVGDRIEVETSVANDNQVKFKSIPKTLIDIIYIFD</sequence>
<evidence type="ECO:0000256" key="1">
    <source>
        <dbReference type="SAM" id="SignalP"/>
    </source>
</evidence>
<organism evidence="2 3">
    <name type="scientific">Sipha flava</name>
    <name type="common">yellow sugarcane aphid</name>
    <dbReference type="NCBI Taxonomy" id="143950"/>
    <lineage>
        <taxon>Eukaryota</taxon>
        <taxon>Metazoa</taxon>
        <taxon>Ecdysozoa</taxon>
        <taxon>Arthropoda</taxon>
        <taxon>Hexapoda</taxon>
        <taxon>Insecta</taxon>
        <taxon>Pterygota</taxon>
        <taxon>Neoptera</taxon>
        <taxon>Paraneoptera</taxon>
        <taxon>Hemiptera</taxon>
        <taxon>Sternorrhyncha</taxon>
        <taxon>Aphidomorpha</taxon>
        <taxon>Aphidoidea</taxon>
        <taxon>Aphididae</taxon>
        <taxon>Sipha</taxon>
    </lineage>
</organism>
<dbReference type="GeneID" id="112685701"/>
<protein>
    <submittedName>
        <fullName evidence="3 4">Uncharacterized protein LOC112685701 isoform X1</fullName>
    </submittedName>
</protein>
<dbReference type="OrthoDB" id="10683981at2759"/>
<evidence type="ECO:0000313" key="4">
    <source>
        <dbReference type="RefSeq" id="XP_025413432.1"/>
    </source>
</evidence>
<evidence type="ECO:0000313" key="2">
    <source>
        <dbReference type="Proteomes" id="UP000694846"/>
    </source>
</evidence>
<keyword evidence="1" id="KW-0732">Signal</keyword>
<reference evidence="3 4" key="1">
    <citation type="submission" date="2025-04" db="UniProtKB">
        <authorList>
            <consortium name="RefSeq"/>
        </authorList>
    </citation>
    <scope>IDENTIFICATION</scope>
    <source>
        <tissue evidence="3 4">Whole body</tissue>
    </source>
</reference>
<evidence type="ECO:0000313" key="3">
    <source>
        <dbReference type="RefSeq" id="XP_025413431.1"/>
    </source>
</evidence>